<dbReference type="InterPro" id="IPR036397">
    <property type="entry name" value="RNaseH_sf"/>
</dbReference>
<evidence type="ECO:0000313" key="2">
    <source>
        <dbReference type="EMBL" id="KAK0537994.1"/>
    </source>
</evidence>
<evidence type="ECO:0000313" key="3">
    <source>
        <dbReference type="Proteomes" id="UP001176521"/>
    </source>
</evidence>
<feature type="region of interest" description="Disordered" evidence="1">
    <location>
        <begin position="486"/>
        <end position="507"/>
    </location>
</feature>
<feature type="compositionally biased region" description="Low complexity" evidence="1">
    <location>
        <begin position="23"/>
        <end position="34"/>
    </location>
</feature>
<dbReference type="Gene3D" id="3.30.420.10">
    <property type="entry name" value="Ribonuclease H-like superfamily/Ribonuclease H"/>
    <property type="match status" value="1"/>
</dbReference>
<feature type="compositionally biased region" description="Basic and acidic residues" evidence="1">
    <location>
        <begin position="489"/>
        <end position="507"/>
    </location>
</feature>
<keyword evidence="3" id="KW-1185">Reference proteome</keyword>
<gene>
    <name evidence="2" type="ORF">OC842_001435</name>
</gene>
<name>A0AAN6GHU5_9BASI</name>
<dbReference type="Proteomes" id="UP001176521">
    <property type="component" value="Unassembled WGS sequence"/>
</dbReference>
<reference evidence="2" key="1">
    <citation type="journal article" date="2023" name="PhytoFront">
        <title>Draft Genome Resources of Seven Strains of Tilletia horrida, Causal Agent of Kernel Smut of Rice.</title>
        <authorList>
            <person name="Khanal S."/>
            <person name="Antony Babu S."/>
            <person name="Zhou X.G."/>
        </authorList>
    </citation>
    <scope>NUCLEOTIDE SEQUENCE</scope>
    <source>
        <strain evidence="2">TX3</strain>
    </source>
</reference>
<accession>A0AAN6GHU5</accession>
<dbReference type="GO" id="GO:0003676">
    <property type="term" value="F:nucleic acid binding"/>
    <property type="evidence" value="ECO:0007669"/>
    <property type="project" value="InterPro"/>
</dbReference>
<organism evidence="2 3">
    <name type="scientific">Tilletia horrida</name>
    <dbReference type="NCBI Taxonomy" id="155126"/>
    <lineage>
        <taxon>Eukaryota</taxon>
        <taxon>Fungi</taxon>
        <taxon>Dikarya</taxon>
        <taxon>Basidiomycota</taxon>
        <taxon>Ustilaginomycotina</taxon>
        <taxon>Exobasidiomycetes</taxon>
        <taxon>Tilletiales</taxon>
        <taxon>Tilletiaceae</taxon>
        <taxon>Tilletia</taxon>
    </lineage>
</organism>
<dbReference type="EMBL" id="JAPDMQ010000051">
    <property type="protein sequence ID" value="KAK0537994.1"/>
    <property type="molecule type" value="Genomic_DNA"/>
</dbReference>
<dbReference type="AlphaFoldDB" id="A0AAN6GHU5"/>
<evidence type="ECO:0000256" key="1">
    <source>
        <dbReference type="SAM" id="MobiDB-lite"/>
    </source>
</evidence>
<proteinExistence type="predicted"/>
<protein>
    <submittedName>
        <fullName evidence="2">Uncharacterized protein</fullName>
    </submittedName>
</protein>
<feature type="region of interest" description="Disordered" evidence="1">
    <location>
        <begin position="23"/>
        <end position="47"/>
    </location>
</feature>
<sequence length="507" mass="54952">MADLRYVEAWKRQSTASRAAAAATGTSAAAAGSSKPQPYNVRLDQPGDGISYAPDALASSHNTAKRLFLPASISLASPASAYDFQAEITARKKERQANFKLGDYDGDDADEEEEEQDFRYQLNAMSIAEPDARSIAAPSVRSVATIPAPRKDSDNASIGSLASLRSTITASNLFAAATAGSSSSNALPRATYSVANRIPPSISGVANAQTPWTAPLRTNAAALDRITLEEREAGQTKDRWEQMNERGNVPVELLAGSPPIGSGRGADAASIFSDTASIRTTAEQLRVETLFVPDPRSWRPLRYVRRTDPRQLLLLTHGLLVRNPATGGLAGGIGVEYCPSSLVSPSSKRIEKNLSHALEKPPDAILLQSTTLTPKRAALRAALAALEYADWYEEGFDQVVVGVAHDWLVRGISSDIWQWKQDDWVITSGAGAELGVAPGERVPDRDLWELLDERVRTLEVIDCNVRFWRVSKADLETAKELAISGATNDKPRPETVRWRKKPRNIDA</sequence>
<comment type="caution">
    <text evidence="2">The sequence shown here is derived from an EMBL/GenBank/DDBJ whole genome shotgun (WGS) entry which is preliminary data.</text>
</comment>